<protein>
    <submittedName>
        <fullName evidence="1">Glycosyltransferase</fullName>
    </submittedName>
</protein>
<dbReference type="NCBIfam" id="TIGR00661">
    <property type="entry name" value="MJ1255"/>
    <property type="match status" value="1"/>
</dbReference>
<sequence length="353" mass="39618">MRILYGIQGTGNGHLTRARVMAPALKSEQIEVDYLFSGRAKSQFFDMQAFGDFRCLSGLTFATRNGKVDIVSTALNNKLVQFWRDVHALDLSQYDLVLNDFEPVSAWAAKRQGKPCISVSHQNAFQHDVPVTGQSWIDKQVMNHFAPASILLGCHWHHFGCDLLPPFIEAPHQSGDEVGHVLVYLPFESPQFIRDMLDALPQVQFRVYHAQQAPADLPAHIHWHGFDRLGFQQHLAGCCGVISSAGFELVSEALVLGKKLLLKPLGGQFEQASNALALELLGAAQVMQQGSSDEIQTWLNSRSCEPIHYPQMGPMLAKWLKQGEWNKVSELCQQAWSEAKLPESWKHKWAYAY</sequence>
<dbReference type="InterPro" id="IPR005262">
    <property type="entry name" value="MJ1255-like"/>
</dbReference>
<dbReference type="OrthoDB" id="9793805at2"/>
<dbReference type="Pfam" id="PF13528">
    <property type="entry name" value="Glyco_trans_1_3"/>
    <property type="match status" value="1"/>
</dbReference>
<dbReference type="SUPFAM" id="SSF53756">
    <property type="entry name" value="UDP-Glycosyltransferase/glycogen phosphorylase"/>
    <property type="match status" value="1"/>
</dbReference>
<evidence type="ECO:0000313" key="1">
    <source>
        <dbReference type="EMBL" id="TKB56083.1"/>
    </source>
</evidence>
<keyword evidence="2" id="KW-1185">Reference proteome</keyword>
<proteinExistence type="predicted"/>
<dbReference type="RefSeq" id="WP_136862812.1">
    <property type="nucleotide sequence ID" value="NZ_SWCJ01000004.1"/>
</dbReference>
<name>A0A4U1BTV4_9GAMM</name>
<dbReference type="EMBL" id="SWCJ01000004">
    <property type="protein sequence ID" value="TKB56083.1"/>
    <property type="molecule type" value="Genomic_DNA"/>
</dbReference>
<dbReference type="AlphaFoldDB" id="A0A4U1BTV4"/>
<reference evidence="1 2" key="1">
    <citation type="submission" date="2019-04" db="EMBL/GenBank/DDBJ databases">
        <authorList>
            <person name="Hwang J.C."/>
        </authorList>
    </citation>
    <scope>NUCLEOTIDE SEQUENCE [LARGE SCALE GENOMIC DNA]</scope>
    <source>
        <strain evidence="1 2">IMCC35002</strain>
    </source>
</reference>
<organism evidence="1 2">
    <name type="scientific">Ferrimonas aestuarii</name>
    <dbReference type="NCBI Taxonomy" id="2569539"/>
    <lineage>
        <taxon>Bacteria</taxon>
        <taxon>Pseudomonadati</taxon>
        <taxon>Pseudomonadota</taxon>
        <taxon>Gammaproteobacteria</taxon>
        <taxon>Alteromonadales</taxon>
        <taxon>Ferrimonadaceae</taxon>
        <taxon>Ferrimonas</taxon>
    </lineage>
</organism>
<keyword evidence="1" id="KW-0808">Transferase</keyword>
<gene>
    <name evidence="1" type="ORF">FCL42_07660</name>
</gene>
<dbReference type="GO" id="GO:0016740">
    <property type="term" value="F:transferase activity"/>
    <property type="evidence" value="ECO:0007669"/>
    <property type="project" value="UniProtKB-KW"/>
</dbReference>
<dbReference type="Proteomes" id="UP000305675">
    <property type="component" value="Unassembled WGS sequence"/>
</dbReference>
<accession>A0A4U1BTV4</accession>
<comment type="caution">
    <text evidence="1">The sequence shown here is derived from an EMBL/GenBank/DDBJ whole genome shotgun (WGS) entry which is preliminary data.</text>
</comment>
<evidence type="ECO:0000313" key="2">
    <source>
        <dbReference type="Proteomes" id="UP000305675"/>
    </source>
</evidence>
<dbReference type="Gene3D" id="3.40.50.2000">
    <property type="entry name" value="Glycogen Phosphorylase B"/>
    <property type="match status" value="1"/>
</dbReference>